<dbReference type="PANTHER" id="PTHR11732">
    <property type="entry name" value="ALDO/KETO REDUCTASE"/>
    <property type="match status" value="1"/>
</dbReference>
<dbReference type="InterPro" id="IPR020471">
    <property type="entry name" value="AKR"/>
</dbReference>
<name>A0A0C3PM68_PHLG1</name>
<evidence type="ECO:0000256" key="2">
    <source>
        <dbReference type="PIRSR" id="PIRSR000097-3"/>
    </source>
</evidence>
<evidence type="ECO:0000256" key="1">
    <source>
        <dbReference type="PIRSR" id="PIRSR000097-2"/>
    </source>
</evidence>
<dbReference type="EMBL" id="KN840492">
    <property type="protein sequence ID" value="KIP07713.1"/>
    <property type="molecule type" value="Genomic_DNA"/>
</dbReference>
<dbReference type="HOGENOM" id="CLU_023205_0_1_1"/>
<protein>
    <recommendedName>
        <fullName evidence="3">NADP-dependent oxidoreductase domain-containing protein</fullName>
    </recommendedName>
</protein>
<dbReference type="OrthoDB" id="416253at2759"/>
<dbReference type="CDD" id="cd19071">
    <property type="entry name" value="AKR_AKR1-5-like"/>
    <property type="match status" value="1"/>
</dbReference>
<evidence type="ECO:0000313" key="5">
    <source>
        <dbReference type="Proteomes" id="UP000053257"/>
    </source>
</evidence>
<dbReference type="PROSITE" id="PS00062">
    <property type="entry name" value="ALDOKETO_REDUCTASE_2"/>
    <property type="match status" value="1"/>
</dbReference>
<evidence type="ECO:0000313" key="4">
    <source>
        <dbReference type="EMBL" id="KIP07713.1"/>
    </source>
</evidence>
<dbReference type="Pfam" id="PF00248">
    <property type="entry name" value="Aldo_ket_red"/>
    <property type="match status" value="1"/>
</dbReference>
<feature type="binding site" evidence="1">
    <location>
        <position position="74"/>
    </location>
    <ligand>
        <name>substrate</name>
    </ligand>
</feature>
<dbReference type="InterPro" id="IPR018170">
    <property type="entry name" value="Aldo/ket_reductase_CS"/>
</dbReference>
<proteinExistence type="predicted"/>
<dbReference type="STRING" id="745531.A0A0C3PM68"/>
<dbReference type="InterPro" id="IPR023210">
    <property type="entry name" value="NADP_OxRdtase_dom"/>
</dbReference>
<feature type="site" description="Lowers pKa of active site Tyr" evidence="2">
    <location>
        <position position="43"/>
    </location>
</feature>
<dbReference type="PIRSF" id="PIRSF000097">
    <property type="entry name" value="AKR"/>
    <property type="match status" value="1"/>
</dbReference>
<dbReference type="PRINTS" id="PR00069">
    <property type="entry name" value="ALDKETRDTASE"/>
</dbReference>
<sequence length="259" mass="28818">MSSVPKFQLNTGAIAPAIGNERYVAQAIKESGIPREEIFITTKLAWHHPGREEEAIQESLRDLETDYVDLYLIHWPQALDANGNLKLNNDYNFTQTWAALEKIYESGRAKAIGVSNFSIKNLDILLNAARIIPADNQVELHPYLVQDELVQYCQAKGIAVTAYAPTGYATVRADPVINELAKKYGVAPTQITLAWHVARGVHVVPGSKNLEHQKENLKLPTLAEEDVKRITALDKNLRLSNAPDEKGEVGGWTVEQLGW</sequence>
<dbReference type="InterPro" id="IPR036812">
    <property type="entry name" value="NAD(P)_OxRdtase_dom_sf"/>
</dbReference>
<feature type="domain" description="NADP-dependent oxidoreductase" evidence="3">
    <location>
        <begin position="19"/>
        <end position="234"/>
    </location>
</feature>
<dbReference type="Proteomes" id="UP000053257">
    <property type="component" value="Unassembled WGS sequence"/>
</dbReference>
<dbReference type="AlphaFoldDB" id="A0A0C3PM68"/>
<dbReference type="Gene3D" id="3.20.20.100">
    <property type="entry name" value="NADP-dependent oxidoreductase domain"/>
    <property type="match status" value="1"/>
</dbReference>
<dbReference type="SUPFAM" id="SSF51430">
    <property type="entry name" value="NAD(P)-linked oxidoreductase"/>
    <property type="match status" value="1"/>
</dbReference>
<reference evidence="4 5" key="1">
    <citation type="journal article" date="2014" name="PLoS Genet.">
        <title>Analysis of the Phlebiopsis gigantea genome, transcriptome and secretome provides insight into its pioneer colonization strategies of wood.</title>
        <authorList>
            <person name="Hori C."/>
            <person name="Ishida T."/>
            <person name="Igarashi K."/>
            <person name="Samejima M."/>
            <person name="Suzuki H."/>
            <person name="Master E."/>
            <person name="Ferreira P."/>
            <person name="Ruiz-Duenas F.J."/>
            <person name="Held B."/>
            <person name="Canessa P."/>
            <person name="Larrondo L.F."/>
            <person name="Schmoll M."/>
            <person name="Druzhinina I.S."/>
            <person name="Kubicek C.P."/>
            <person name="Gaskell J.A."/>
            <person name="Kersten P."/>
            <person name="St John F."/>
            <person name="Glasner J."/>
            <person name="Sabat G."/>
            <person name="Splinter BonDurant S."/>
            <person name="Syed K."/>
            <person name="Yadav J."/>
            <person name="Mgbeahuruike A.C."/>
            <person name="Kovalchuk A."/>
            <person name="Asiegbu F.O."/>
            <person name="Lackner G."/>
            <person name="Hoffmeister D."/>
            <person name="Rencoret J."/>
            <person name="Gutierrez A."/>
            <person name="Sun H."/>
            <person name="Lindquist E."/>
            <person name="Barry K."/>
            <person name="Riley R."/>
            <person name="Grigoriev I.V."/>
            <person name="Henrissat B."/>
            <person name="Kues U."/>
            <person name="Berka R.M."/>
            <person name="Martinez A.T."/>
            <person name="Covert S.F."/>
            <person name="Blanchette R.A."/>
            <person name="Cullen D."/>
        </authorList>
    </citation>
    <scope>NUCLEOTIDE SEQUENCE [LARGE SCALE GENOMIC DNA]</scope>
    <source>
        <strain evidence="4 5">11061_1 CR5-6</strain>
    </source>
</reference>
<organism evidence="4 5">
    <name type="scientific">Phlebiopsis gigantea (strain 11061_1 CR5-6)</name>
    <name type="common">White-rot fungus</name>
    <name type="synonym">Peniophora gigantea</name>
    <dbReference type="NCBI Taxonomy" id="745531"/>
    <lineage>
        <taxon>Eukaryota</taxon>
        <taxon>Fungi</taxon>
        <taxon>Dikarya</taxon>
        <taxon>Basidiomycota</taxon>
        <taxon>Agaricomycotina</taxon>
        <taxon>Agaricomycetes</taxon>
        <taxon>Polyporales</taxon>
        <taxon>Phanerochaetaceae</taxon>
        <taxon>Phlebiopsis</taxon>
    </lineage>
</organism>
<keyword evidence="5" id="KW-1185">Reference proteome</keyword>
<dbReference type="GO" id="GO:0016491">
    <property type="term" value="F:oxidoreductase activity"/>
    <property type="evidence" value="ECO:0007669"/>
    <property type="project" value="InterPro"/>
</dbReference>
<evidence type="ECO:0000259" key="3">
    <source>
        <dbReference type="Pfam" id="PF00248"/>
    </source>
</evidence>
<accession>A0A0C3PM68</accession>
<gene>
    <name evidence="4" type="ORF">PHLGIDRAFT_29900</name>
</gene>